<reference evidence="2" key="1">
    <citation type="submission" date="2022-02" db="EMBL/GenBank/DDBJ databases">
        <title>Fredinandcohnia quinoae sp. nov. isolated from Chenopodium quinoa seeds.</title>
        <authorList>
            <person name="Saati-Santamaria Z."/>
            <person name="Flores-Felix J.D."/>
            <person name="Igual J.M."/>
            <person name="Velazquez E."/>
            <person name="Garcia-Fraile P."/>
            <person name="Martinez-Molina E."/>
        </authorList>
    </citation>
    <scope>NUCLEOTIDE SEQUENCE</scope>
    <source>
        <strain evidence="2">SECRCQ15</strain>
    </source>
</reference>
<evidence type="ECO:0000313" key="3">
    <source>
        <dbReference type="Proteomes" id="UP001431131"/>
    </source>
</evidence>
<evidence type="ECO:0000259" key="1">
    <source>
        <dbReference type="Pfam" id="PF13556"/>
    </source>
</evidence>
<dbReference type="Pfam" id="PF13556">
    <property type="entry name" value="HTH_30"/>
    <property type="match status" value="1"/>
</dbReference>
<protein>
    <submittedName>
        <fullName evidence="2">Helix-turn-helix domain-containing protein</fullName>
    </submittedName>
</protein>
<gene>
    <name evidence="2" type="ORF">MJG50_17275</name>
</gene>
<proteinExistence type="predicted"/>
<evidence type="ECO:0000313" key="2">
    <source>
        <dbReference type="EMBL" id="MCH1627087.1"/>
    </source>
</evidence>
<dbReference type="EMBL" id="JAKTTI010000033">
    <property type="protein sequence ID" value="MCH1627087.1"/>
    <property type="molecule type" value="Genomic_DNA"/>
</dbReference>
<name>A0AAW5EAV3_9BACI</name>
<dbReference type="InterPro" id="IPR025736">
    <property type="entry name" value="PucR_C-HTH_dom"/>
</dbReference>
<comment type="caution">
    <text evidence="2">The sequence shown here is derived from an EMBL/GenBank/DDBJ whole genome shotgun (WGS) entry which is preliminary data.</text>
</comment>
<dbReference type="PANTHER" id="PTHR33744:SF15">
    <property type="entry name" value="CARBOHYDRATE DIACID REGULATOR"/>
    <property type="match status" value="1"/>
</dbReference>
<keyword evidence="3" id="KW-1185">Reference proteome</keyword>
<dbReference type="InterPro" id="IPR042070">
    <property type="entry name" value="PucR_C-HTH_sf"/>
</dbReference>
<feature type="domain" description="PucR C-terminal helix-turn-helix" evidence="1">
    <location>
        <begin position="238"/>
        <end position="294"/>
    </location>
</feature>
<dbReference type="Proteomes" id="UP001431131">
    <property type="component" value="Unassembled WGS sequence"/>
</dbReference>
<dbReference type="Gene3D" id="1.10.10.2840">
    <property type="entry name" value="PucR C-terminal helix-turn-helix domain"/>
    <property type="match status" value="1"/>
</dbReference>
<sequence length="303" mass="35294">MMIENLKKFYKDALITANTPEQMDKFIWFISEKGSFFGIDIKVITSQEIKLLSSLFTRFDSQQAEMTDIQASWYNFLYLNVDSLLSSNHSFTQSQFILFQASRPISDRSEFQVALEALMPCEIILLWENDMNGVVIAVNSGELIEDVGYDEIIATLTSDFYVDIHLFIGRYHPINHLLPNEFSWEKKCFEKALLYLHKQKVSRLHDVIPFMILENIDHSLKDRVKNVILQELQDDHELVETIKVFLESDLNVSNASKKLYMHRNSLQYRIDKFIEKTGIDIKHFQGAVTTYLAILSLEHFSDS</sequence>
<accession>A0AAW5EAV3</accession>
<dbReference type="AlphaFoldDB" id="A0AAW5EAV3"/>
<dbReference type="PANTHER" id="PTHR33744">
    <property type="entry name" value="CARBOHYDRATE DIACID REGULATOR"/>
    <property type="match status" value="1"/>
</dbReference>
<dbReference type="InterPro" id="IPR051448">
    <property type="entry name" value="CdaR-like_regulators"/>
</dbReference>
<organism evidence="2 3">
    <name type="scientific">Fredinandcohnia quinoae</name>
    <dbReference type="NCBI Taxonomy" id="2918902"/>
    <lineage>
        <taxon>Bacteria</taxon>
        <taxon>Bacillati</taxon>
        <taxon>Bacillota</taxon>
        <taxon>Bacilli</taxon>
        <taxon>Bacillales</taxon>
        <taxon>Bacillaceae</taxon>
        <taxon>Fredinandcohnia</taxon>
    </lineage>
</organism>